<protein>
    <recommendedName>
        <fullName evidence="3">Phytoene dehydrogenase</fullName>
    </recommendedName>
</protein>
<dbReference type="PANTHER" id="PTHR43734">
    <property type="entry name" value="PHYTOENE DESATURASE"/>
    <property type="match status" value="1"/>
</dbReference>
<evidence type="ECO:0008006" key="3">
    <source>
        <dbReference type="Google" id="ProtNLM"/>
    </source>
</evidence>
<dbReference type="Gene3D" id="3.50.50.60">
    <property type="entry name" value="FAD/NAD(P)-binding domain"/>
    <property type="match status" value="2"/>
</dbReference>
<accession>A0A0E3Q5D9</accession>
<evidence type="ECO:0000313" key="2">
    <source>
        <dbReference type="Proteomes" id="UP000033096"/>
    </source>
</evidence>
<proteinExistence type="predicted"/>
<dbReference type="KEGG" id="mvc:MSVAZ_1624"/>
<name>A0A0E3Q5D9_9EURY</name>
<dbReference type="AlphaFoldDB" id="A0A0E3Q5D9"/>
<gene>
    <name evidence="1" type="ORF">MSVAZ_1624</name>
</gene>
<dbReference type="SUPFAM" id="SSF51905">
    <property type="entry name" value="FAD/NAD(P)-binding domain"/>
    <property type="match status" value="1"/>
</dbReference>
<evidence type="ECO:0000313" key="1">
    <source>
        <dbReference type="EMBL" id="AKB43893.1"/>
    </source>
</evidence>
<dbReference type="EMBL" id="CP009520">
    <property type="protein sequence ID" value="AKB43893.1"/>
    <property type="molecule type" value="Genomic_DNA"/>
</dbReference>
<dbReference type="STRING" id="1434123.MSVAZ_1624"/>
<dbReference type="InterPro" id="IPR036188">
    <property type="entry name" value="FAD/NAD-bd_sf"/>
</dbReference>
<keyword evidence="2" id="KW-1185">Reference proteome</keyword>
<dbReference type="Pfam" id="PF13450">
    <property type="entry name" value="NAD_binding_8"/>
    <property type="match status" value="1"/>
</dbReference>
<dbReference type="PATRIC" id="fig|1434123.4.peg.1959"/>
<reference evidence="1 2" key="1">
    <citation type="submission" date="2014-07" db="EMBL/GenBank/DDBJ databases">
        <title>Methanogenic archaea and the global carbon cycle.</title>
        <authorList>
            <person name="Henriksen J.R."/>
            <person name="Luke J."/>
            <person name="Reinhart S."/>
            <person name="Benedict M.N."/>
            <person name="Youngblut N.D."/>
            <person name="Metcalf M.E."/>
            <person name="Whitaker R.J."/>
            <person name="Metcalf W.W."/>
        </authorList>
    </citation>
    <scope>NUCLEOTIDE SEQUENCE [LARGE SCALE GENOMIC DNA]</scope>
    <source>
        <strain evidence="1 2">Z-761</strain>
    </source>
</reference>
<dbReference type="HOGENOM" id="CLU_563393_0_0_2"/>
<dbReference type="PANTHER" id="PTHR43734:SF1">
    <property type="entry name" value="PHYTOENE DESATURASE"/>
    <property type="match status" value="1"/>
</dbReference>
<organism evidence="1 2">
    <name type="scientific">Methanosarcina vacuolata Z-761</name>
    <dbReference type="NCBI Taxonomy" id="1434123"/>
    <lineage>
        <taxon>Archaea</taxon>
        <taxon>Methanobacteriati</taxon>
        <taxon>Methanobacteriota</taxon>
        <taxon>Stenosarchaea group</taxon>
        <taxon>Methanomicrobia</taxon>
        <taxon>Methanosarcinales</taxon>
        <taxon>Methanosarcinaceae</taxon>
        <taxon>Methanosarcina</taxon>
    </lineage>
</organism>
<sequence>MEMKKYDAVVVGAGISGLLAALTLSKHGKKVLVLEKNQHIGGNCNSYMVDGYQVDTGVHAITHLSKGPLKRLMDNYFDFLPVFEDYGHYYIRTENAFVKVPSNLKDFVTFDILPRKDRLILSQTLTKAFTLSSFGIDLSDRAVYDFLPKSLSKDTYDFVDTMSISLSGKSMKETSAKRILYGSNFVRDSITQEQFDAMIGKLESKKSQSTESILASILPYHLHASLHARMTKVTQPFTSLERLATNDVNNSQGYPRKGLKAILNAIIYSLPETVEIKTECEVKAILVQDGKVSGVEADEIYLSGLVIYTGFATEIPMMIKDLPTEYVKDLKEIVHSKSLTIWLGLEKEFPNFNYTGSEIWFKDFAYWATPISNYDPSLAPKDKQLIGFSFVIDENKSEEQEIKKAYDTIFRAHPEIEKYIDMQHEQTMIPEKAAVAINGKFANIRTPVQNLYVAGTDTDKRSMGITRASYSIIELLKILNEDGNLH</sequence>
<dbReference type="Proteomes" id="UP000033096">
    <property type="component" value="Chromosome"/>
</dbReference>